<accession>A0A218XPW6</accession>
<dbReference type="AlphaFoldDB" id="A0A218XPW6"/>
<evidence type="ECO:0000313" key="3">
    <source>
        <dbReference type="Proteomes" id="UP000197138"/>
    </source>
</evidence>
<dbReference type="InterPro" id="IPR057600">
    <property type="entry name" value="TORTIFOLIA1/SINE1-2_N"/>
</dbReference>
<dbReference type="GO" id="GO:0008017">
    <property type="term" value="F:microtubule binding"/>
    <property type="evidence" value="ECO:0007669"/>
    <property type="project" value="InterPro"/>
</dbReference>
<dbReference type="SMART" id="SM01349">
    <property type="entry name" value="TOG"/>
    <property type="match status" value="1"/>
</dbReference>
<comment type="caution">
    <text evidence="2">The sequence shown here is derived from an EMBL/GenBank/DDBJ whole genome shotgun (WGS) entry which is preliminary data.</text>
</comment>
<sequence>MKTQVPMKARGPSRASNQQVMLELKQKVVFALNKLADRDTYKIGVEELDKIAERMTPEAIASFLSCILDTDSEQKSAVRKECIRLMGTLARLHEGLIGPYIGKIVSSIVKRLKDPDSVVRDVCVETMGTLALKLVGHIGQGDGVFVMLVRPLFEALGEQNKQVQSGAGLCLARVIDNTHDPPTSLLQRMLARTVKLLKNPHFMAKPAVIELNRSIIQAGGATAQNVLTAAITSIQEALKSTDWATRKAASVALGEIALSSGPFLGSFRASCIRCLELCRFDKVKPVRDSVAQALHCWRSLPGPTTPDPSEAGSSIKDSFFGGEYSDVTNAIESRDREPAFKKVFIDSTKKKVPRTVSKIRQNYTENSQHNKPEERHIEIAVPNSKNISSVDFTNEESDGSCVSKSAERLTVPSVKSKRYVIYESPLIDEKQECGSVTNIAAGNLETKSVRASQECLEDGSLLRSVTSDLQFVDEEISSVRHSFMEKIQDRRSLDSTVTESSYHTQRDCCVQMANEMACIRKQLSEIENKQSNLMDLLQVFTKSSAESLSVIKSKVLALEQAVCRINRDFMHGDGDPYTARHVAMKNNGSNNHLKLSTCTPRPSVEIHSRHSTVRKKAEVWEDKALAGSRLSNSSKQDIDMWASPAKSNRTQTGRVVPKCSGQGPRAVDNMNGETNAALTSQFSPIGRKTVPYNKNSLWNRVKDFLCEGDVDSAYMEALLSGNEQVLVELLNGTGPVLESLSQKTASEVLIVLVSFFIEQRYVKPIMLWLQQVVDLSSLHGPNYFLLPMEVKQELISAVQEAVNMDFSSSMERRSVLQIAAKLQQIWGKRALNLILFGSV</sequence>
<protein>
    <recommendedName>
        <fullName evidence="1">TOG domain-containing protein</fullName>
    </recommendedName>
</protein>
<dbReference type="Pfam" id="PF24714">
    <property type="entry name" value="TOR1L1_N"/>
    <property type="match status" value="1"/>
</dbReference>
<dbReference type="InterPro" id="IPR011989">
    <property type="entry name" value="ARM-like"/>
</dbReference>
<reference evidence="3" key="1">
    <citation type="journal article" date="2017" name="Plant J.">
        <title>The pomegranate (Punica granatum L.) genome and the genomics of punicalagin biosynthesis.</title>
        <authorList>
            <person name="Qin G."/>
            <person name="Xu C."/>
            <person name="Ming R."/>
            <person name="Tang H."/>
            <person name="Guyot R."/>
            <person name="Kramer E.M."/>
            <person name="Hu Y."/>
            <person name="Yi X."/>
            <person name="Qi Y."/>
            <person name="Xu X."/>
            <person name="Gao Z."/>
            <person name="Pan H."/>
            <person name="Jian J."/>
            <person name="Tian Y."/>
            <person name="Yue Z."/>
            <person name="Xu Y."/>
        </authorList>
    </citation>
    <scope>NUCLEOTIDE SEQUENCE [LARGE SCALE GENOMIC DNA]</scope>
    <source>
        <strain evidence="3">cv. Dabenzi</strain>
    </source>
</reference>
<dbReference type="Proteomes" id="UP000197138">
    <property type="component" value="Unassembled WGS sequence"/>
</dbReference>
<dbReference type="Gene3D" id="1.25.10.10">
    <property type="entry name" value="Leucine-rich Repeat Variant"/>
    <property type="match status" value="2"/>
</dbReference>
<dbReference type="EMBL" id="MTKT01001080">
    <property type="protein sequence ID" value="OWM86880.1"/>
    <property type="molecule type" value="Genomic_DNA"/>
</dbReference>
<dbReference type="InterPro" id="IPR034085">
    <property type="entry name" value="TOG"/>
</dbReference>
<dbReference type="GO" id="GO:0005874">
    <property type="term" value="C:microtubule"/>
    <property type="evidence" value="ECO:0007669"/>
    <property type="project" value="InterPro"/>
</dbReference>
<dbReference type="InterPro" id="IPR057599">
    <property type="entry name" value="TORTIFOLIA1/TORL1-2_C"/>
</dbReference>
<dbReference type="SUPFAM" id="SSF48371">
    <property type="entry name" value="ARM repeat"/>
    <property type="match status" value="1"/>
</dbReference>
<dbReference type="InterPro" id="IPR016024">
    <property type="entry name" value="ARM-type_fold"/>
</dbReference>
<feature type="domain" description="TOG" evidence="1">
    <location>
        <begin position="54"/>
        <end position="289"/>
    </location>
</feature>
<gene>
    <name evidence="2" type="ORF">CDL15_Pgr015916</name>
</gene>
<name>A0A218XPW6_PUNGR</name>
<organism evidence="2 3">
    <name type="scientific">Punica granatum</name>
    <name type="common">Pomegranate</name>
    <dbReference type="NCBI Taxonomy" id="22663"/>
    <lineage>
        <taxon>Eukaryota</taxon>
        <taxon>Viridiplantae</taxon>
        <taxon>Streptophyta</taxon>
        <taxon>Embryophyta</taxon>
        <taxon>Tracheophyta</taxon>
        <taxon>Spermatophyta</taxon>
        <taxon>Magnoliopsida</taxon>
        <taxon>eudicotyledons</taxon>
        <taxon>Gunneridae</taxon>
        <taxon>Pentapetalae</taxon>
        <taxon>rosids</taxon>
        <taxon>malvids</taxon>
        <taxon>Myrtales</taxon>
        <taxon>Lythraceae</taxon>
        <taxon>Punica</taxon>
    </lineage>
</organism>
<dbReference type="PANTHER" id="PTHR31355:SF22">
    <property type="entry name" value="TORTIFOLIA1-LIKE PROTEIN 2"/>
    <property type="match status" value="1"/>
</dbReference>
<dbReference type="Pfam" id="PF24713">
    <property type="entry name" value="TOR1L1_C"/>
    <property type="match status" value="1"/>
</dbReference>
<evidence type="ECO:0000313" key="2">
    <source>
        <dbReference type="EMBL" id="OWM86880.1"/>
    </source>
</evidence>
<proteinExistence type="predicted"/>
<evidence type="ECO:0000259" key="1">
    <source>
        <dbReference type="SMART" id="SM01349"/>
    </source>
</evidence>
<dbReference type="PANTHER" id="PTHR31355">
    <property type="entry name" value="MICROTUBULE-ASSOCIATED PROTEIN TORTIFOLIA1"/>
    <property type="match status" value="1"/>
</dbReference>
<dbReference type="InterPro" id="IPR033337">
    <property type="entry name" value="TORTIFOLIA1/SINE1-2"/>
</dbReference>